<keyword evidence="3 5" id="KW-0479">Metal-binding</keyword>
<dbReference type="InterPro" id="IPR000688">
    <property type="entry name" value="HypA/HybF"/>
</dbReference>
<dbReference type="PANTHER" id="PTHR34535:SF3">
    <property type="entry name" value="HYDROGENASE MATURATION FACTOR HYPA"/>
    <property type="match status" value="1"/>
</dbReference>
<keyword evidence="7" id="KW-1185">Reference proteome</keyword>
<name>A0A2I2L2K2_9ACTN</name>
<dbReference type="PROSITE" id="PS01249">
    <property type="entry name" value="HYPA"/>
    <property type="match status" value="1"/>
</dbReference>
<dbReference type="PIRSF" id="PIRSF004761">
    <property type="entry name" value="Hydrgn_mat_HypA"/>
    <property type="match status" value="1"/>
</dbReference>
<evidence type="ECO:0000256" key="5">
    <source>
        <dbReference type="HAMAP-Rule" id="MF_00213"/>
    </source>
</evidence>
<dbReference type="PANTHER" id="PTHR34535">
    <property type="entry name" value="HYDROGENASE MATURATION FACTOR HYPA"/>
    <property type="match status" value="1"/>
</dbReference>
<protein>
    <recommendedName>
        <fullName evidence="5">Hydrogenase maturation factor HypA</fullName>
    </recommendedName>
</protein>
<comment type="similarity">
    <text evidence="1 5">Belongs to the HypA/HybF family.</text>
</comment>
<dbReference type="GO" id="GO:0051604">
    <property type="term" value="P:protein maturation"/>
    <property type="evidence" value="ECO:0007669"/>
    <property type="project" value="InterPro"/>
</dbReference>
<evidence type="ECO:0000256" key="4">
    <source>
        <dbReference type="ARBA" id="ARBA00022833"/>
    </source>
</evidence>
<keyword evidence="4 5" id="KW-0862">Zinc</keyword>
<organism evidence="6 7">
    <name type="scientific">Frankia canadensis</name>
    <dbReference type="NCBI Taxonomy" id="1836972"/>
    <lineage>
        <taxon>Bacteria</taxon>
        <taxon>Bacillati</taxon>
        <taxon>Actinomycetota</taxon>
        <taxon>Actinomycetes</taxon>
        <taxon>Frankiales</taxon>
        <taxon>Frankiaceae</taxon>
        <taxon>Frankia</taxon>
    </lineage>
</organism>
<dbReference type="HAMAP" id="MF_00213">
    <property type="entry name" value="HypA_HybF"/>
    <property type="match status" value="1"/>
</dbReference>
<dbReference type="EMBL" id="FZMO01000562">
    <property type="protein sequence ID" value="SNQ52156.1"/>
    <property type="molecule type" value="Genomic_DNA"/>
</dbReference>
<feature type="binding site" evidence="5">
    <location>
        <position position="2"/>
    </location>
    <ligand>
        <name>Ni(2+)</name>
        <dbReference type="ChEBI" id="CHEBI:49786"/>
    </ligand>
</feature>
<dbReference type="Proteomes" id="UP000234331">
    <property type="component" value="Unassembled WGS sequence"/>
</dbReference>
<evidence type="ECO:0000256" key="1">
    <source>
        <dbReference type="ARBA" id="ARBA00010748"/>
    </source>
</evidence>
<dbReference type="AlphaFoldDB" id="A0A2I2L2K2"/>
<gene>
    <name evidence="5 6" type="primary">hypA</name>
    <name evidence="6" type="ORF">FRACA_930021</name>
</gene>
<dbReference type="Pfam" id="PF01155">
    <property type="entry name" value="HypA"/>
    <property type="match status" value="1"/>
</dbReference>
<evidence type="ECO:0000256" key="3">
    <source>
        <dbReference type="ARBA" id="ARBA00022723"/>
    </source>
</evidence>
<evidence type="ECO:0000313" key="7">
    <source>
        <dbReference type="Proteomes" id="UP000234331"/>
    </source>
</evidence>
<accession>A0A2I2L2K2</accession>
<dbReference type="RefSeq" id="WP_101836394.1">
    <property type="nucleotide sequence ID" value="NZ_FZMO01000562.1"/>
</dbReference>
<dbReference type="GO" id="GO:0008270">
    <property type="term" value="F:zinc ion binding"/>
    <property type="evidence" value="ECO:0007669"/>
    <property type="project" value="UniProtKB-UniRule"/>
</dbReference>
<evidence type="ECO:0000256" key="2">
    <source>
        <dbReference type="ARBA" id="ARBA00022596"/>
    </source>
</evidence>
<sequence length="116" mass="11784">MHELAVTQSVVDAILDRTGEAEVRVVRLVVGRLSGVVADSVRFCFDLVAEGTPLAGAVLAIDEPAGRARCRRCGAGFDTDDPLPLCACGCADIAVTGGDDLRIASVSMVPVSGGGG</sequence>
<feature type="binding site" evidence="5">
    <location>
        <position position="73"/>
    </location>
    <ligand>
        <name>Zn(2+)</name>
        <dbReference type="ChEBI" id="CHEBI:29105"/>
    </ligand>
</feature>
<feature type="binding site" evidence="5">
    <location>
        <position position="70"/>
    </location>
    <ligand>
        <name>Zn(2+)</name>
        <dbReference type="ChEBI" id="CHEBI:29105"/>
    </ligand>
</feature>
<evidence type="ECO:0000313" key="6">
    <source>
        <dbReference type="EMBL" id="SNQ52156.1"/>
    </source>
</evidence>
<keyword evidence="2 5" id="KW-0533">Nickel</keyword>
<dbReference type="GO" id="GO:0016151">
    <property type="term" value="F:nickel cation binding"/>
    <property type="evidence" value="ECO:0007669"/>
    <property type="project" value="UniProtKB-UniRule"/>
</dbReference>
<proteinExistence type="inferred from homology"/>
<feature type="binding site" evidence="5">
    <location>
        <position position="88"/>
    </location>
    <ligand>
        <name>Zn(2+)</name>
        <dbReference type="ChEBI" id="CHEBI:29105"/>
    </ligand>
</feature>
<reference evidence="6 7" key="1">
    <citation type="submission" date="2017-06" db="EMBL/GenBank/DDBJ databases">
        <authorList>
            <person name="Kim H.J."/>
            <person name="Triplett B.A."/>
        </authorList>
    </citation>
    <scope>NUCLEOTIDE SEQUENCE [LARGE SCALE GENOMIC DNA]</scope>
    <source>
        <strain evidence="6">FRACA_ARgP5</strain>
    </source>
</reference>
<dbReference type="Gene3D" id="3.30.2320.80">
    <property type="match status" value="1"/>
</dbReference>
<feature type="binding site" evidence="5">
    <location>
        <position position="86"/>
    </location>
    <ligand>
        <name>Zn(2+)</name>
        <dbReference type="ChEBI" id="CHEBI:29105"/>
    </ligand>
</feature>
<dbReference type="InterPro" id="IPR020538">
    <property type="entry name" value="Hydgase_Ni_incorp_HypA/HybF_CS"/>
</dbReference>
<comment type="function">
    <text evidence="5">Involved in the maturation of [NiFe] hydrogenases. Required for nickel insertion into the metal center of the hydrogenase.</text>
</comment>